<evidence type="ECO:0000256" key="1">
    <source>
        <dbReference type="SAM" id="Coils"/>
    </source>
</evidence>
<feature type="coiled-coil region" evidence="1">
    <location>
        <begin position="16"/>
        <end position="69"/>
    </location>
</feature>
<evidence type="ECO:0000313" key="4">
    <source>
        <dbReference type="EMBL" id="GAA3366434.1"/>
    </source>
</evidence>
<keyword evidence="5" id="KW-1185">Reference proteome</keyword>
<evidence type="ECO:0000313" key="5">
    <source>
        <dbReference type="Proteomes" id="UP001500483"/>
    </source>
</evidence>
<dbReference type="EMBL" id="BAAAYK010000040">
    <property type="protein sequence ID" value="GAA3366434.1"/>
    <property type="molecule type" value="Genomic_DNA"/>
</dbReference>
<accession>A0ABP6RN49</accession>
<gene>
    <name evidence="2" type="ORF">GCM10020366_09550</name>
    <name evidence="3" type="ORF">GCM10020366_18500</name>
    <name evidence="4" type="ORF">GCM10020366_70050</name>
</gene>
<dbReference type="EMBL" id="BAAAYK010000038">
    <property type="protein sequence ID" value="GAA3356038.1"/>
    <property type="molecule type" value="Genomic_DNA"/>
</dbReference>
<reference evidence="2" key="1">
    <citation type="journal article" date="2014" name="Int. J. Syst. Evol. Microbiol.">
        <title>Complete genome of a new Firmicutes species belonging to the dominant human colonic microbiota ('Ruminococcus bicirculans') reveals two chromosomes and a selective capacity to utilize plant glucans.</title>
        <authorList>
            <consortium name="NISC Comparative Sequencing Program"/>
            <person name="Wegmann U."/>
            <person name="Louis P."/>
            <person name="Goesmann A."/>
            <person name="Henrissat B."/>
            <person name="Duncan S.H."/>
            <person name="Flint H.J."/>
        </authorList>
    </citation>
    <scope>NUCLEOTIDE SEQUENCE</scope>
    <source>
        <strain evidence="2">JCM 9687</strain>
    </source>
</reference>
<protein>
    <submittedName>
        <fullName evidence="2">Uncharacterized protein</fullName>
    </submittedName>
</protein>
<comment type="caution">
    <text evidence="2">The sequence shown here is derived from an EMBL/GenBank/DDBJ whole genome shotgun (WGS) entry which is preliminary data.</text>
</comment>
<evidence type="ECO:0000313" key="2">
    <source>
        <dbReference type="EMBL" id="GAA3354069.1"/>
    </source>
</evidence>
<proteinExistence type="predicted"/>
<name>A0ABP6RN49_9PSEU</name>
<reference evidence="2" key="3">
    <citation type="submission" date="2023-12" db="EMBL/GenBank/DDBJ databases">
        <authorList>
            <person name="Sun Q."/>
            <person name="Inoue M."/>
        </authorList>
    </citation>
    <scope>NUCLEOTIDE SEQUENCE</scope>
    <source>
        <strain evidence="2">JCM 9687</strain>
    </source>
</reference>
<keyword evidence="1" id="KW-0175">Coiled coil</keyword>
<organism evidence="2 5">
    <name type="scientific">Saccharopolyspora gregorii</name>
    <dbReference type="NCBI Taxonomy" id="33914"/>
    <lineage>
        <taxon>Bacteria</taxon>
        <taxon>Bacillati</taxon>
        <taxon>Actinomycetota</taxon>
        <taxon>Actinomycetes</taxon>
        <taxon>Pseudonocardiales</taxon>
        <taxon>Pseudonocardiaceae</taxon>
        <taxon>Saccharopolyspora</taxon>
    </lineage>
</organism>
<dbReference type="RefSeq" id="WP_344924533.1">
    <property type="nucleotide sequence ID" value="NZ_BAAAYK010000028.1"/>
</dbReference>
<sequence length="144" mass="15215">MTDGAGPVRGGGGGSLEAVSAQLAGISAQNEQLRAQVASGRLTIDPEAAEKAAQAYERAQRRVQRLSRNTDLLLKVQGLGEYHSAVQLSRKFEAKADDGSSGAVALLGRLSDELKEKAELFRQAAKDYTATDDAIAQDLMRGEG</sequence>
<dbReference type="EMBL" id="BAAAYK010000028">
    <property type="protein sequence ID" value="GAA3354069.1"/>
    <property type="molecule type" value="Genomic_DNA"/>
</dbReference>
<evidence type="ECO:0000313" key="3">
    <source>
        <dbReference type="EMBL" id="GAA3356038.1"/>
    </source>
</evidence>
<dbReference type="Proteomes" id="UP001500483">
    <property type="component" value="Unassembled WGS sequence"/>
</dbReference>
<reference evidence="5" key="2">
    <citation type="journal article" date="2019" name="Int. J. Syst. Evol. Microbiol.">
        <title>The Global Catalogue of Microorganisms (GCM) 10K type strain sequencing project: providing services to taxonomists for standard genome sequencing and annotation.</title>
        <authorList>
            <consortium name="The Broad Institute Genomics Platform"/>
            <consortium name="The Broad Institute Genome Sequencing Center for Infectious Disease"/>
            <person name="Wu L."/>
            <person name="Ma J."/>
        </authorList>
    </citation>
    <scope>NUCLEOTIDE SEQUENCE [LARGE SCALE GENOMIC DNA]</scope>
    <source>
        <strain evidence="5">JCM 9687</strain>
    </source>
</reference>